<reference evidence="2" key="1">
    <citation type="submission" date="2020-08" db="EMBL/GenBank/DDBJ databases">
        <title>Genome public.</title>
        <authorList>
            <person name="Liu C."/>
            <person name="Sun Q."/>
        </authorList>
    </citation>
    <scope>NUCLEOTIDE SEQUENCE</scope>
    <source>
        <strain evidence="2">N12</strain>
    </source>
</reference>
<dbReference type="RefSeq" id="WP_262433222.1">
    <property type="nucleotide sequence ID" value="NZ_JACRTF010000001.1"/>
</dbReference>
<dbReference type="InterPro" id="IPR023614">
    <property type="entry name" value="Porin_dom_sf"/>
</dbReference>
<dbReference type="AlphaFoldDB" id="A0A926INS6"/>
<evidence type="ECO:0000313" key="2">
    <source>
        <dbReference type="EMBL" id="MBC8592006.1"/>
    </source>
</evidence>
<keyword evidence="3" id="KW-1185">Reference proteome</keyword>
<feature type="chain" id="PRO_5039285646" description="Porin" evidence="1">
    <location>
        <begin position="22"/>
        <end position="438"/>
    </location>
</feature>
<dbReference type="EMBL" id="JACRTF010000001">
    <property type="protein sequence ID" value="MBC8592006.1"/>
    <property type="molecule type" value="Genomic_DNA"/>
</dbReference>
<keyword evidence="1" id="KW-0732">Signal</keyword>
<proteinExistence type="predicted"/>
<organism evidence="2 3">
    <name type="scientific">Jilunia laotingensis</name>
    <dbReference type="NCBI Taxonomy" id="2763675"/>
    <lineage>
        <taxon>Bacteria</taxon>
        <taxon>Pseudomonadati</taxon>
        <taxon>Bacteroidota</taxon>
        <taxon>Bacteroidia</taxon>
        <taxon>Bacteroidales</taxon>
        <taxon>Bacteroidaceae</taxon>
        <taxon>Jilunia</taxon>
    </lineage>
</organism>
<protein>
    <recommendedName>
        <fullName evidence="4">Porin</fullName>
    </recommendedName>
</protein>
<sequence length="438" mass="49638">MRRKIVLISLCLIALIVSTYAQNTATANKENTEETSQNQKKKSRLILGGYGEAVMTRNFYSDNFNRYSKAEDYKDAKGHGQFDLPHVVVMIGYDFGKGWTMGTEIEFEHGGTESAVEMEAEEAGEWEKEVERGGEVALEQFWIQKSFGKGFNIRGGHMVIPVGYTNAHHLPTEFFTVYRPEGENTIMPCTWHETGISIWGVIGKWRYEVMGMPALNSLNFSKDQWIKKGSGSAFEFTPANNYAVAARVDNYSIPGMRIGVSGYYGHSFNNTLMADEGKYKNTKGAVAIGTIDFDYHGHNWIVRGNFDYGHLGDAEQISKFNFGQSNTSPYKKSYVGKAALCGGMEAGYDIFSQFSKLHDRGNKLYMFGRYEYYDSYIPVSALTDYTWTDKHRMALGLNYYPMKEIVIKAEYSKRFFKSEYNNEPSISLGIAYSGFFIK</sequence>
<gene>
    <name evidence="2" type="ORF">H8744_01865</name>
</gene>
<comment type="caution">
    <text evidence="2">The sequence shown here is derived from an EMBL/GenBank/DDBJ whole genome shotgun (WGS) entry which is preliminary data.</text>
</comment>
<evidence type="ECO:0000313" key="3">
    <source>
        <dbReference type="Proteomes" id="UP000651085"/>
    </source>
</evidence>
<evidence type="ECO:0000256" key="1">
    <source>
        <dbReference type="SAM" id="SignalP"/>
    </source>
</evidence>
<accession>A0A926INS6</accession>
<dbReference type="Proteomes" id="UP000651085">
    <property type="component" value="Unassembled WGS sequence"/>
</dbReference>
<feature type="signal peptide" evidence="1">
    <location>
        <begin position="1"/>
        <end position="21"/>
    </location>
</feature>
<dbReference type="Gene3D" id="2.40.160.10">
    <property type="entry name" value="Porin"/>
    <property type="match status" value="1"/>
</dbReference>
<dbReference type="SUPFAM" id="SSF56935">
    <property type="entry name" value="Porins"/>
    <property type="match status" value="1"/>
</dbReference>
<name>A0A926INS6_9BACT</name>
<evidence type="ECO:0008006" key="4">
    <source>
        <dbReference type="Google" id="ProtNLM"/>
    </source>
</evidence>